<protein>
    <submittedName>
        <fullName evidence="1">Uncharacterized protein</fullName>
    </submittedName>
</protein>
<name>A0A4R0GLM8_9ACTN</name>
<evidence type="ECO:0000313" key="2">
    <source>
        <dbReference type="Proteomes" id="UP000292274"/>
    </source>
</evidence>
<dbReference type="OrthoDB" id="4225294at2"/>
<gene>
    <name evidence="1" type="ORF">E0H26_08370</name>
</gene>
<organism evidence="1 2">
    <name type="scientific">Micromonospora zingiberis</name>
    <dbReference type="NCBI Taxonomy" id="2053011"/>
    <lineage>
        <taxon>Bacteria</taxon>
        <taxon>Bacillati</taxon>
        <taxon>Actinomycetota</taxon>
        <taxon>Actinomycetes</taxon>
        <taxon>Micromonosporales</taxon>
        <taxon>Micromonosporaceae</taxon>
        <taxon>Micromonospora</taxon>
    </lineage>
</organism>
<proteinExistence type="predicted"/>
<evidence type="ECO:0000313" key="1">
    <source>
        <dbReference type="EMBL" id="TCB98390.1"/>
    </source>
</evidence>
<accession>A0A4R0GLM8</accession>
<dbReference type="Proteomes" id="UP000292274">
    <property type="component" value="Unassembled WGS sequence"/>
</dbReference>
<dbReference type="EMBL" id="SJJR01000004">
    <property type="protein sequence ID" value="TCB98390.1"/>
    <property type="molecule type" value="Genomic_DNA"/>
</dbReference>
<reference evidence="1 2" key="1">
    <citation type="submission" date="2019-02" db="EMBL/GenBank/DDBJ databases">
        <title>Jishengella sp. nov., isolated from a root of Zingiber montanum.</title>
        <authorList>
            <person name="Kuncharoen N."/>
            <person name="Kudo T."/>
            <person name="Masahiro Y."/>
            <person name="Ohkuma M."/>
            <person name="Tanasupawat S."/>
        </authorList>
    </citation>
    <scope>NUCLEOTIDE SEQUENCE [LARGE SCALE GENOMIC DNA]</scope>
    <source>
        <strain evidence="1 2">PLAI 1-1</strain>
    </source>
</reference>
<comment type="caution">
    <text evidence="1">The sequence shown here is derived from an EMBL/GenBank/DDBJ whole genome shotgun (WGS) entry which is preliminary data.</text>
</comment>
<sequence length="122" mass="13115">MRKAGIIIAVVLVVLCGGLGWAAYQAFALGKELVEAGVTREQFDAQQDGTREADVRAALPEPLTGIKDKDLYGDDPGRRGMPAGASCIYYTIKPIEDSGPDLWRFCFVNGVLAEKSAITIPE</sequence>
<dbReference type="AlphaFoldDB" id="A0A4R0GLM8"/>
<keyword evidence="2" id="KW-1185">Reference proteome</keyword>
<dbReference type="RefSeq" id="WP_131302883.1">
    <property type="nucleotide sequence ID" value="NZ_SJJR01000004.1"/>
</dbReference>